<dbReference type="InterPro" id="IPR007248">
    <property type="entry name" value="Mpv17_PMP22"/>
</dbReference>
<dbReference type="PANTHER" id="PTHR11266">
    <property type="entry name" value="PEROXISOMAL MEMBRANE PROTEIN 2, PXMP2 MPV17"/>
    <property type="match status" value="1"/>
</dbReference>
<comment type="similarity">
    <text evidence="2 6">Belongs to the peroxisomal membrane protein PXMP2/4 family.</text>
</comment>
<dbReference type="RefSeq" id="XP_013900933.1">
    <property type="nucleotide sequence ID" value="XM_014045479.1"/>
</dbReference>
<dbReference type="OrthoDB" id="5345392at2759"/>
<evidence type="ECO:0000256" key="7">
    <source>
        <dbReference type="SAM" id="MobiDB-lite"/>
    </source>
</evidence>
<keyword evidence="4" id="KW-1133">Transmembrane helix</keyword>
<evidence type="ECO:0000313" key="9">
    <source>
        <dbReference type="Proteomes" id="UP000054498"/>
    </source>
</evidence>
<evidence type="ECO:0000256" key="6">
    <source>
        <dbReference type="RuleBase" id="RU363053"/>
    </source>
</evidence>
<evidence type="ECO:0000256" key="5">
    <source>
        <dbReference type="ARBA" id="ARBA00023136"/>
    </source>
</evidence>
<gene>
    <name evidence="8" type="ORF">MNEG_6046</name>
</gene>
<evidence type="ECO:0008006" key="10">
    <source>
        <dbReference type="Google" id="ProtNLM"/>
    </source>
</evidence>
<dbReference type="GeneID" id="25738922"/>
<comment type="subcellular location">
    <subcellularLocation>
        <location evidence="1">Membrane</location>
        <topology evidence="1">Multi-pass membrane protein</topology>
    </subcellularLocation>
</comment>
<keyword evidence="5" id="KW-0472">Membrane</keyword>
<feature type="compositionally biased region" description="Low complexity" evidence="7">
    <location>
        <begin position="166"/>
        <end position="189"/>
    </location>
</feature>
<evidence type="ECO:0000256" key="3">
    <source>
        <dbReference type="ARBA" id="ARBA00022692"/>
    </source>
</evidence>
<evidence type="ECO:0000256" key="2">
    <source>
        <dbReference type="ARBA" id="ARBA00006824"/>
    </source>
</evidence>
<organism evidence="8 9">
    <name type="scientific">Monoraphidium neglectum</name>
    <dbReference type="NCBI Taxonomy" id="145388"/>
    <lineage>
        <taxon>Eukaryota</taxon>
        <taxon>Viridiplantae</taxon>
        <taxon>Chlorophyta</taxon>
        <taxon>core chlorophytes</taxon>
        <taxon>Chlorophyceae</taxon>
        <taxon>CS clade</taxon>
        <taxon>Sphaeropleales</taxon>
        <taxon>Selenastraceae</taxon>
        <taxon>Monoraphidium</taxon>
    </lineage>
</organism>
<evidence type="ECO:0000256" key="1">
    <source>
        <dbReference type="ARBA" id="ARBA00004141"/>
    </source>
</evidence>
<dbReference type="Proteomes" id="UP000054498">
    <property type="component" value="Unassembled WGS sequence"/>
</dbReference>
<keyword evidence="3" id="KW-0812">Transmembrane</keyword>
<evidence type="ECO:0000256" key="4">
    <source>
        <dbReference type="ARBA" id="ARBA00022989"/>
    </source>
</evidence>
<protein>
    <recommendedName>
        <fullName evidence="10">Protein Mpv17</fullName>
    </recommendedName>
</protein>
<dbReference type="GO" id="GO:0005737">
    <property type="term" value="C:cytoplasm"/>
    <property type="evidence" value="ECO:0007669"/>
    <property type="project" value="TreeGrafter"/>
</dbReference>
<dbReference type="KEGG" id="mng:MNEG_6046"/>
<dbReference type="AlphaFoldDB" id="A0A0D2L411"/>
<evidence type="ECO:0000313" key="8">
    <source>
        <dbReference type="EMBL" id="KIZ01914.1"/>
    </source>
</evidence>
<sequence length="234" mass="25364">MSTGLVTTVIKTSAADLFAQTVMEGTEFKDVDWKRHAVFCSFGFFYLGGFQYYLYNHLFVKWCHGITLRVGHYGSAPIKTFIDQAIHHPFCYFPCLYLTKGAFEGRPIQSTYNTYKVELWENCKALWTIWVPAQLINFAFVPRHLRIPYAPVAAAEAATVLESRPQAQQQTQAQAQQQLRAGGSATSSGGSVGDDGGRGGSGGGMVVASKGTVRGPASAGLGLKALVASPEVQT</sequence>
<proteinExistence type="inferred from homology"/>
<dbReference type="PANTHER" id="PTHR11266:SF21">
    <property type="entry name" value="ACT DOMAIN-CONTAINING PROTEIN"/>
    <property type="match status" value="1"/>
</dbReference>
<accession>A0A0D2L411</accession>
<keyword evidence="9" id="KW-1185">Reference proteome</keyword>
<reference evidence="8 9" key="1">
    <citation type="journal article" date="2013" name="BMC Genomics">
        <title>Reconstruction of the lipid metabolism for the microalga Monoraphidium neglectum from its genome sequence reveals characteristics suitable for biofuel production.</title>
        <authorList>
            <person name="Bogen C."/>
            <person name="Al-Dilaimi A."/>
            <person name="Albersmeier A."/>
            <person name="Wichmann J."/>
            <person name="Grundmann M."/>
            <person name="Rupp O."/>
            <person name="Lauersen K.J."/>
            <person name="Blifernez-Klassen O."/>
            <person name="Kalinowski J."/>
            <person name="Goesmann A."/>
            <person name="Mussgnug J.H."/>
            <person name="Kruse O."/>
        </authorList>
    </citation>
    <scope>NUCLEOTIDE SEQUENCE [LARGE SCALE GENOMIC DNA]</scope>
    <source>
        <strain evidence="8 9">SAG 48.87</strain>
    </source>
</reference>
<name>A0A0D2L411_9CHLO</name>
<dbReference type="EMBL" id="KK101169">
    <property type="protein sequence ID" value="KIZ01914.1"/>
    <property type="molecule type" value="Genomic_DNA"/>
</dbReference>
<dbReference type="GO" id="GO:0016020">
    <property type="term" value="C:membrane"/>
    <property type="evidence" value="ECO:0007669"/>
    <property type="project" value="UniProtKB-SubCell"/>
</dbReference>
<feature type="region of interest" description="Disordered" evidence="7">
    <location>
        <begin position="165"/>
        <end position="217"/>
    </location>
</feature>
<dbReference type="Pfam" id="PF04117">
    <property type="entry name" value="Mpv17_PMP22"/>
    <property type="match status" value="1"/>
</dbReference>
<dbReference type="STRING" id="145388.A0A0D2L411"/>
<feature type="compositionally biased region" description="Gly residues" evidence="7">
    <location>
        <begin position="190"/>
        <end position="205"/>
    </location>
</feature>